<dbReference type="VEuPathDB" id="TrichDB:TVAGG3_1047720"/>
<dbReference type="Pfam" id="PF12796">
    <property type="entry name" value="Ank_2"/>
    <property type="match status" value="1"/>
</dbReference>
<feature type="region of interest" description="Disordered" evidence="5">
    <location>
        <begin position="282"/>
        <end position="325"/>
    </location>
</feature>
<keyword evidence="7" id="KW-1185">Reference proteome</keyword>
<keyword evidence="2 3" id="KW-0040">ANK repeat</keyword>
<dbReference type="Pfam" id="PF13637">
    <property type="entry name" value="Ank_4"/>
    <property type="match status" value="1"/>
</dbReference>
<reference evidence="6" key="2">
    <citation type="journal article" date="2007" name="Science">
        <title>Draft genome sequence of the sexually transmitted pathogen Trichomonas vaginalis.</title>
        <authorList>
            <person name="Carlton J.M."/>
            <person name="Hirt R.P."/>
            <person name="Silva J.C."/>
            <person name="Delcher A.L."/>
            <person name="Schatz M."/>
            <person name="Zhao Q."/>
            <person name="Wortman J.R."/>
            <person name="Bidwell S.L."/>
            <person name="Alsmark U.C.M."/>
            <person name="Besteiro S."/>
            <person name="Sicheritz-Ponten T."/>
            <person name="Noel C.J."/>
            <person name="Dacks J.B."/>
            <person name="Foster P.G."/>
            <person name="Simillion C."/>
            <person name="Van de Peer Y."/>
            <person name="Miranda-Saavedra D."/>
            <person name="Barton G.J."/>
            <person name="Westrop G.D."/>
            <person name="Mueller S."/>
            <person name="Dessi D."/>
            <person name="Fiori P.L."/>
            <person name="Ren Q."/>
            <person name="Paulsen I."/>
            <person name="Zhang H."/>
            <person name="Bastida-Corcuera F.D."/>
            <person name="Simoes-Barbosa A."/>
            <person name="Brown M.T."/>
            <person name="Hayes R.D."/>
            <person name="Mukherjee M."/>
            <person name="Okumura C.Y."/>
            <person name="Schneider R."/>
            <person name="Smith A.J."/>
            <person name="Vanacova S."/>
            <person name="Villalvazo M."/>
            <person name="Haas B.J."/>
            <person name="Pertea M."/>
            <person name="Feldblyum T.V."/>
            <person name="Utterback T.R."/>
            <person name="Shu C.L."/>
            <person name="Osoegawa K."/>
            <person name="de Jong P.J."/>
            <person name="Hrdy I."/>
            <person name="Horvathova L."/>
            <person name="Zubacova Z."/>
            <person name="Dolezal P."/>
            <person name="Malik S.B."/>
            <person name="Logsdon J.M. Jr."/>
            <person name="Henze K."/>
            <person name="Gupta A."/>
            <person name="Wang C.C."/>
            <person name="Dunne R.L."/>
            <person name="Upcroft J.A."/>
            <person name="Upcroft P."/>
            <person name="White O."/>
            <person name="Salzberg S.L."/>
            <person name="Tang P."/>
            <person name="Chiu C.-H."/>
            <person name="Lee Y.-S."/>
            <person name="Embley T.M."/>
            <person name="Coombs G.H."/>
            <person name="Mottram J.C."/>
            <person name="Tachezy J."/>
            <person name="Fraser-Liggett C.M."/>
            <person name="Johnson P.J."/>
        </authorList>
    </citation>
    <scope>NUCLEOTIDE SEQUENCE [LARGE SCALE GENOMIC DNA]</scope>
    <source>
        <strain evidence="6">G3</strain>
    </source>
</reference>
<feature type="repeat" description="ANK" evidence="3">
    <location>
        <begin position="421"/>
        <end position="453"/>
    </location>
</feature>
<dbReference type="Gene3D" id="1.25.40.20">
    <property type="entry name" value="Ankyrin repeat-containing domain"/>
    <property type="match status" value="2"/>
</dbReference>
<evidence type="ECO:0000256" key="2">
    <source>
        <dbReference type="ARBA" id="ARBA00023043"/>
    </source>
</evidence>
<dbReference type="AlphaFoldDB" id="A2FL14"/>
<dbReference type="PROSITE" id="PS50088">
    <property type="entry name" value="ANK_REPEAT"/>
    <property type="match status" value="4"/>
</dbReference>
<dbReference type="VEuPathDB" id="TrichDB:TVAG_194710"/>
<reference evidence="6" key="1">
    <citation type="submission" date="2006-10" db="EMBL/GenBank/DDBJ databases">
        <authorList>
            <person name="Amadeo P."/>
            <person name="Zhao Q."/>
            <person name="Wortman J."/>
            <person name="Fraser-Liggett C."/>
            <person name="Carlton J."/>
        </authorList>
    </citation>
    <scope>NUCLEOTIDE SEQUENCE</scope>
    <source>
        <strain evidence="6">G3</strain>
    </source>
</reference>
<evidence type="ECO:0000256" key="5">
    <source>
        <dbReference type="SAM" id="MobiDB-lite"/>
    </source>
</evidence>
<evidence type="ECO:0000256" key="3">
    <source>
        <dbReference type="PROSITE-ProRule" id="PRU00023"/>
    </source>
</evidence>
<dbReference type="KEGG" id="tva:4752118"/>
<dbReference type="STRING" id="5722.A2FL14"/>
<dbReference type="SMART" id="SM00248">
    <property type="entry name" value="ANK"/>
    <property type="match status" value="5"/>
</dbReference>
<feature type="repeat" description="ANK" evidence="3">
    <location>
        <begin position="388"/>
        <end position="420"/>
    </location>
</feature>
<gene>
    <name evidence="6" type="ORF">TVAG_194710</name>
</gene>
<keyword evidence="4" id="KW-0175">Coiled coil</keyword>
<evidence type="ECO:0000313" key="6">
    <source>
        <dbReference type="EMBL" id="EAX94385.1"/>
    </source>
</evidence>
<organism evidence="6 7">
    <name type="scientific">Trichomonas vaginalis (strain ATCC PRA-98 / G3)</name>
    <dbReference type="NCBI Taxonomy" id="412133"/>
    <lineage>
        <taxon>Eukaryota</taxon>
        <taxon>Metamonada</taxon>
        <taxon>Parabasalia</taxon>
        <taxon>Trichomonadida</taxon>
        <taxon>Trichomonadidae</taxon>
        <taxon>Trichomonas</taxon>
    </lineage>
</organism>
<evidence type="ECO:0000313" key="7">
    <source>
        <dbReference type="Proteomes" id="UP000001542"/>
    </source>
</evidence>
<dbReference type="SMR" id="A2FL14"/>
<evidence type="ECO:0000256" key="1">
    <source>
        <dbReference type="ARBA" id="ARBA00022737"/>
    </source>
</evidence>
<feature type="coiled-coil region" evidence="4">
    <location>
        <begin position="143"/>
        <end position="213"/>
    </location>
</feature>
<name>A2FL14_TRIV3</name>
<dbReference type="InterPro" id="IPR002110">
    <property type="entry name" value="Ankyrin_rpt"/>
</dbReference>
<proteinExistence type="predicted"/>
<accession>A2FL14</accession>
<keyword evidence="1" id="KW-0677">Repeat</keyword>
<dbReference type="PANTHER" id="PTHR24171:SF8">
    <property type="entry name" value="BRCA1-ASSOCIATED RING DOMAIN PROTEIN 1"/>
    <property type="match status" value="1"/>
</dbReference>
<feature type="repeat" description="ANK" evidence="3">
    <location>
        <begin position="534"/>
        <end position="566"/>
    </location>
</feature>
<evidence type="ECO:0000256" key="4">
    <source>
        <dbReference type="SAM" id="Coils"/>
    </source>
</evidence>
<dbReference type="InterPro" id="IPR036770">
    <property type="entry name" value="Ankyrin_rpt-contain_sf"/>
</dbReference>
<dbReference type="Proteomes" id="UP000001542">
    <property type="component" value="Unassembled WGS sequence"/>
</dbReference>
<protein>
    <submittedName>
        <fullName evidence="6">Uncharacterized protein</fullName>
    </submittedName>
</protein>
<feature type="repeat" description="ANK" evidence="3">
    <location>
        <begin position="501"/>
        <end position="533"/>
    </location>
</feature>
<dbReference type="InParanoid" id="A2FL14"/>
<feature type="compositionally biased region" description="Basic and acidic residues" evidence="5">
    <location>
        <begin position="291"/>
        <end position="302"/>
    </location>
</feature>
<dbReference type="OrthoDB" id="19174at2759"/>
<dbReference type="PANTHER" id="PTHR24171">
    <property type="entry name" value="ANKYRIN REPEAT DOMAIN-CONTAINING PROTEIN 39-RELATED"/>
    <property type="match status" value="1"/>
</dbReference>
<dbReference type="eggNOG" id="KOG0505">
    <property type="taxonomic scope" value="Eukaryota"/>
</dbReference>
<feature type="compositionally biased region" description="Acidic residues" evidence="5">
    <location>
        <begin position="313"/>
        <end position="325"/>
    </location>
</feature>
<dbReference type="PROSITE" id="PS50297">
    <property type="entry name" value="ANK_REP_REGION"/>
    <property type="match status" value="3"/>
</dbReference>
<dbReference type="EMBL" id="DS113860">
    <property type="protein sequence ID" value="EAX94385.1"/>
    <property type="molecule type" value="Genomic_DNA"/>
</dbReference>
<sequence>MSSVQTHLTQIAEAIKAGQDTTKLEQTVSDMIFCFLEQPIFYKLPIELISRCIKNSGEIFTEKNLNFILANLSNALNKDATKLFDPIKTCTADQLSNALSKIEICPDLAQPLPIPESDFIATQPPSPIELLRRYNDAQLELARAQFTKSIQELRDSLKTSQEEIAKGPERINEAQAIGNKQIEEKKAQFKQEEDELLKKVQDLEKRYDDLLVKLSENPQQREFYDKYMSLQHQYMQERTELEQRLNKEVAPLKAQVDSYVQQLNQEKEAQKQKEVQEVRQAAANLRKQKKAKEQTKTEEQPKQQKQQKRKEETQEDMMEGLEEQEEDISVPLAIPEHPVPVKPINKPKPTPLPTKFTSIFDAILLHNIDEVKKFIEKKKSIVNERGNMRITPFTTAALEDDLEIMKILHENGADPNITDGTGRTAFHIAAAKESRKVIEFLADIKADISIKDKDGRKVTDIIREREESHNKMQEACKENDVRKLGDVLRKWPDMVSTVFRGGITPLHLAAGFDSQKICQKLLQWGADINAVDDNGNTPLHYAVQYDAPHTSRYLLRSAADATIKNKAGKLPLEMADAK</sequence>
<dbReference type="SUPFAM" id="SSF48403">
    <property type="entry name" value="Ankyrin repeat"/>
    <property type="match status" value="1"/>
</dbReference>